<dbReference type="OrthoDB" id="9787933at2"/>
<comment type="caution">
    <text evidence="2">The sequence shown here is derived from an EMBL/GenBank/DDBJ whole genome shotgun (WGS) entry which is preliminary data.</text>
</comment>
<dbReference type="AlphaFoldDB" id="A0A4T3F7I8"/>
<dbReference type="EMBL" id="SSHH01000001">
    <property type="protein sequence ID" value="TIX50940.1"/>
    <property type="molecule type" value="Genomic_DNA"/>
</dbReference>
<evidence type="ECO:0000313" key="2">
    <source>
        <dbReference type="EMBL" id="TIX50940.1"/>
    </source>
</evidence>
<name>A0A4T3F7I8_9SPHN</name>
<keyword evidence="3" id="KW-1185">Reference proteome</keyword>
<evidence type="ECO:0000313" key="3">
    <source>
        <dbReference type="Proteomes" id="UP000309389"/>
    </source>
</evidence>
<protein>
    <submittedName>
        <fullName evidence="2">Dienelactone hydrolase family protein</fullName>
    </submittedName>
</protein>
<dbReference type="GO" id="GO:0016787">
    <property type="term" value="F:hydrolase activity"/>
    <property type="evidence" value="ECO:0007669"/>
    <property type="project" value="UniProtKB-KW"/>
</dbReference>
<dbReference type="Pfam" id="PF01738">
    <property type="entry name" value="DLH"/>
    <property type="match status" value="1"/>
</dbReference>
<evidence type="ECO:0000259" key="1">
    <source>
        <dbReference type="Pfam" id="PF01738"/>
    </source>
</evidence>
<dbReference type="Proteomes" id="UP000309389">
    <property type="component" value="Unassembled WGS sequence"/>
</dbReference>
<dbReference type="InterPro" id="IPR002925">
    <property type="entry name" value="Dienelactn_hydro"/>
</dbReference>
<keyword evidence="2" id="KW-0378">Hydrolase</keyword>
<gene>
    <name evidence="2" type="ORF">E5222_00135</name>
</gene>
<feature type="domain" description="Dienelactone hydrolase" evidence="1">
    <location>
        <begin position="68"/>
        <end position="298"/>
    </location>
</feature>
<sequence>MGASGISPAPSSSRDISRGLPVPIMHLARRALAAICALCLAACTTLAVGSAEPAVRSVRIATAGGMADAILAVPEGPGSHPAVILWPDLSGLRPSYRELAGKLAGEGFVVLVPNSFHRSIALDGSAATAQPVLPFGEVMRRGAPWREAADDAAIMADAQAYARYLDTLPQVDGDAGLGTLGVDIGGAHAFLAARALPERVRAVAAIHPLAIATSRENSPHLFVAQSRAQYLIEIARPDDEREPGDKDDLRTAFADAGLASRIDIVDAGHGYFMPDDPAFDSDLAEAGFGKIVALFEEALE</sequence>
<dbReference type="PANTHER" id="PTHR46623:SF10">
    <property type="entry name" value="CARBOXYMETHYLENEBUTENOLIDASE HOMOLOG"/>
    <property type="match status" value="1"/>
</dbReference>
<dbReference type="PANTHER" id="PTHR46623">
    <property type="entry name" value="CARBOXYMETHYLENEBUTENOLIDASE-RELATED"/>
    <property type="match status" value="1"/>
</dbReference>
<organism evidence="2 3">
    <name type="scientific">Alteraurantiacibacter aquimixticola</name>
    <dbReference type="NCBI Taxonomy" id="2489173"/>
    <lineage>
        <taxon>Bacteria</taxon>
        <taxon>Pseudomonadati</taxon>
        <taxon>Pseudomonadota</taxon>
        <taxon>Alphaproteobacteria</taxon>
        <taxon>Sphingomonadales</taxon>
        <taxon>Erythrobacteraceae</taxon>
        <taxon>Alteraurantiacibacter</taxon>
    </lineage>
</organism>
<proteinExistence type="predicted"/>
<dbReference type="SUPFAM" id="SSF53474">
    <property type="entry name" value="alpha/beta-Hydrolases"/>
    <property type="match status" value="1"/>
</dbReference>
<dbReference type="InterPro" id="IPR029058">
    <property type="entry name" value="AB_hydrolase_fold"/>
</dbReference>
<dbReference type="InterPro" id="IPR051049">
    <property type="entry name" value="Dienelactone_hydrolase-like"/>
</dbReference>
<reference evidence="2 3" key="1">
    <citation type="submission" date="2019-04" db="EMBL/GenBank/DDBJ databases">
        <title>Altererythrobacter aquimixticola sp. nov., isolated from sediment of junction between the ocean and a freshwater spring.</title>
        <authorList>
            <person name="Yoon J.-H."/>
        </authorList>
    </citation>
    <scope>NUCLEOTIDE SEQUENCE [LARGE SCALE GENOMIC DNA]</scope>
    <source>
        <strain evidence="2 3">SSKS-13</strain>
    </source>
</reference>
<accession>A0A4T3F7I8</accession>
<dbReference type="Gene3D" id="3.40.50.1820">
    <property type="entry name" value="alpha/beta hydrolase"/>
    <property type="match status" value="1"/>
</dbReference>